<evidence type="ECO:0000256" key="1">
    <source>
        <dbReference type="SAM" id="MobiDB-lite"/>
    </source>
</evidence>
<protein>
    <submittedName>
        <fullName evidence="2">Uncharacterized protein</fullName>
    </submittedName>
</protein>
<dbReference type="Proteomes" id="UP000649617">
    <property type="component" value="Unassembled WGS sequence"/>
</dbReference>
<organism evidence="2 3">
    <name type="scientific">Symbiodinium pilosum</name>
    <name type="common">Dinoflagellate</name>
    <dbReference type="NCBI Taxonomy" id="2952"/>
    <lineage>
        <taxon>Eukaryota</taxon>
        <taxon>Sar</taxon>
        <taxon>Alveolata</taxon>
        <taxon>Dinophyceae</taxon>
        <taxon>Suessiales</taxon>
        <taxon>Symbiodiniaceae</taxon>
        <taxon>Symbiodinium</taxon>
    </lineage>
</organism>
<evidence type="ECO:0000313" key="2">
    <source>
        <dbReference type="EMBL" id="CAE7319114.1"/>
    </source>
</evidence>
<comment type="caution">
    <text evidence="2">The sequence shown here is derived from an EMBL/GenBank/DDBJ whole genome shotgun (WGS) entry which is preliminary data.</text>
</comment>
<accession>A0A812NNB4</accession>
<proteinExistence type="predicted"/>
<feature type="region of interest" description="Disordered" evidence="1">
    <location>
        <begin position="1"/>
        <end position="53"/>
    </location>
</feature>
<feature type="non-terminal residue" evidence="2">
    <location>
        <position position="53"/>
    </location>
</feature>
<sequence>QHHNQVQLGAQDEEGTRGEREGRLRRRNRPEVSGGTPRAGAVDSASQLHGVEP</sequence>
<name>A0A812NNB4_SYMPI</name>
<reference evidence="2" key="1">
    <citation type="submission" date="2021-02" db="EMBL/GenBank/DDBJ databases">
        <authorList>
            <person name="Dougan E. K."/>
            <person name="Rhodes N."/>
            <person name="Thang M."/>
            <person name="Chan C."/>
        </authorList>
    </citation>
    <scope>NUCLEOTIDE SEQUENCE</scope>
</reference>
<gene>
    <name evidence="2" type="ORF">SPIL2461_LOCUS7354</name>
</gene>
<keyword evidence="3" id="KW-1185">Reference proteome</keyword>
<evidence type="ECO:0000313" key="3">
    <source>
        <dbReference type="Proteomes" id="UP000649617"/>
    </source>
</evidence>
<dbReference type="AlphaFoldDB" id="A0A812NNB4"/>
<feature type="non-terminal residue" evidence="2">
    <location>
        <position position="1"/>
    </location>
</feature>
<dbReference type="EMBL" id="CAJNIZ010011408">
    <property type="protein sequence ID" value="CAE7319114.1"/>
    <property type="molecule type" value="Genomic_DNA"/>
</dbReference>